<dbReference type="PANTHER" id="PTHR43297">
    <property type="entry name" value="OLIGOPEPTIDE TRANSPORT ATP-BINDING PROTEIN APPD"/>
    <property type="match status" value="1"/>
</dbReference>
<evidence type="ECO:0000256" key="1">
    <source>
        <dbReference type="ARBA" id="ARBA00004202"/>
    </source>
</evidence>
<evidence type="ECO:0000259" key="7">
    <source>
        <dbReference type="PROSITE" id="PS50893"/>
    </source>
</evidence>
<dbReference type="InterPro" id="IPR008972">
    <property type="entry name" value="Cupredoxin"/>
</dbReference>
<dbReference type="PANTHER" id="PTHR43297:SF2">
    <property type="entry name" value="DIPEPTIDE TRANSPORT ATP-BINDING PROTEIN DPPD"/>
    <property type="match status" value="1"/>
</dbReference>
<evidence type="ECO:0000313" key="8">
    <source>
        <dbReference type="EMBL" id="MPM87027.1"/>
    </source>
</evidence>
<dbReference type="GO" id="GO:0016887">
    <property type="term" value="F:ATP hydrolysis activity"/>
    <property type="evidence" value="ECO:0007669"/>
    <property type="project" value="InterPro"/>
</dbReference>
<dbReference type="GO" id="GO:0015833">
    <property type="term" value="P:peptide transport"/>
    <property type="evidence" value="ECO:0007669"/>
    <property type="project" value="InterPro"/>
</dbReference>
<comment type="subcellular location">
    <subcellularLocation>
        <location evidence="1">Cell membrane</location>
        <topology evidence="1">Peripheral membrane protein</topology>
    </subcellularLocation>
</comment>
<dbReference type="Pfam" id="PF08352">
    <property type="entry name" value="oligo_HPY"/>
    <property type="match status" value="1"/>
</dbReference>
<sequence>MTADYGTTEIIKGISTDTLGYNGNILGPTIRSKNGEKIIIHVNNNLEDSTTVHWHGLIVPGEMDGGPHQIIKEGESWGIVGESGSGKSVACKTIMRILSANGFIKDGEILFENRDLTKLSEREMEKVRGKDMAMIFQDPMTSLNPTMTIGKQIMEPIIKHQGLSKEEAKVKAIELINLVGISEPEKRFKQYPHQFSGGMRQRIVIAISLACNPKILIADEPTTALDVTIQAQILELIKDLQARTGVAVIFITHDLGVVANMADRVAVMYAGKIIEYGTSDDIFYNPQHPYTWGLLGSMPTLDIGDNDLYNIPGTPPDLMNPPKGDAFALRSEFAIKLDHLAEPPMFKISDTHYAATWLLHPLAKKVERPLNIERRKVNADE</sequence>
<dbReference type="AlphaFoldDB" id="A0A645DCS1"/>
<gene>
    <name evidence="8" type="primary">btuD_270</name>
    <name evidence="8" type="ORF">SDC9_134120</name>
</gene>
<evidence type="ECO:0000256" key="2">
    <source>
        <dbReference type="ARBA" id="ARBA00022448"/>
    </source>
</evidence>
<evidence type="ECO:0000256" key="5">
    <source>
        <dbReference type="ARBA" id="ARBA00022840"/>
    </source>
</evidence>
<dbReference type="InterPro" id="IPR017871">
    <property type="entry name" value="ABC_transporter-like_CS"/>
</dbReference>
<dbReference type="InterPro" id="IPR027417">
    <property type="entry name" value="P-loop_NTPase"/>
</dbReference>
<dbReference type="SMART" id="SM00382">
    <property type="entry name" value="AAA"/>
    <property type="match status" value="1"/>
</dbReference>
<keyword evidence="6" id="KW-0472">Membrane</keyword>
<dbReference type="GO" id="GO:0005524">
    <property type="term" value="F:ATP binding"/>
    <property type="evidence" value="ECO:0007669"/>
    <property type="project" value="UniProtKB-KW"/>
</dbReference>
<dbReference type="Gene3D" id="2.60.40.420">
    <property type="entry name" value="Cupredoxins - blue copper proteins"/>
    <property type="match status" value="1"/>
</dbReference>
<keyword evidence="2" id="KW-0813">Transport</keyword>
<evidence type="ECO:0000256" key="4">
    <source>
        <dbReference type="ARBA" id="ARBA00022741"/>
    </source>
</evidence>
<dbReference type="CDD" id="cd03257">
    <property type="entry name" value="ABC_NikE_OppD_transporters"/>
    <property type="match status" value="1"/>
</dbReference>
<evidence type="ECO:0000256" key="6">
    <source>
        <dbReference type="ARBA" id="ARBA00023136"/>
    </source>
</evidence>
<dbReference type="NCBIfam" id="TIGR01727">
    <property type="entry name" value="oligo_HPY"/>
    <property type="match status" value="1"/>
</dbReference>
<dbReference type="EMBL" id="VSSQ01034940">
    <property type="protein sequence ID" value="MPM87027.1"/>
    <property type="molecule type" value="Genomic_DNA"/>
</dbReference>
<keyword evidence="3" id="KW-1003">Cell membrane</keyword>
<keyword evidence="5 8" id="KW-0067">ATP-binding</keyword>
<proteinExistence type="predicted"/>
<dbReference type="Gene3D" id="3.40.50.300">
    <property type="entry name" value="P-loop containing nucleotide triphosphate hydrolases"/>
    <property type="match status" value="1"/>
</dbReference>
<dbReference type="GO" id="GO:0005886">
    <property type="term" value="C:plasma membrane"/>
    <property type="evidence" value="ECO:0007669"/>
    <property type="project" value="UniProtKB-SubCell"/>
</dbReference>
<keyword evidence="4" id="KW-0547">Nucleotide-binding</keyword>
<evidence type="ECO:0000256" key="3">
    <source>
        <dbReference type="ARBA" id="ARBA00022475"/>
    </source>
</evidence>
<name>A0A645DCS1_9ZZZZ</name>
<dbReference type="PROSITE" id="PS00211">
    <property type="entry name" value="ABC_TRANSPORTER_1"/>
    <property type="match status" value="1"/>
</dbReference>
<dbReference type="InterPro" id="IPR013563">
    <property type="entry name" value="Oligopep_ABC_C"/>
</dbReference>
<dbReference type="SUPFAM" id="SSF52540">
    <property type="entry name" value="P-loop containing nucleoside triphosphate hydrolases"/>
    <property type="match status" value="1"/>
</dbReference>
<organism evidence="8">
    <name type="scientific">bioreactor metagenome</name>
    <dbReference type="NCBI Taxonomy" id="1076179"/>
    <lineage>
        <taxon>unclassified sequences</taxon>
        <taxon>metagenomes</taxon>
        <taxon>ecological metagenomes</taxon>
    </lineage>
</organism>
<dbReference type="FunFam" id="3.40.50.300:FF:000016">
    <property type="entry name" value="Oligopeptide ABC transporter ATP-binding component"/>
    <property type="match status" value="1"/>
</dbReference>
<dbReference type="GO" id="GO:0005507">
    <property type="term" value="F:copper ion binding"/>
    <property type="evidence" value="ECO:0007669"/>
    <property type="project" value="InterPro"/>
</dbReference>
<dbReference type="InterPro" id="IPR003593">
    <property type="entry name" value="AAA+_ATPase"/>
</dbReference>
<feature type="domain" description="ABC transporter" evidence="7">
    <location>
        <begin position="44"/>
        <end position="295"/>
    </location>
</feature>
<dbReference type="Pfam" id="PF00005">
    <property type="entry name" value="ABC_tran"/>
    <property type="match status" value="1"/>
</dbReference>
<dbReference type="InterPro" id="IPR050388">
    <property type="entry name" value="ABC_Ni/Peptide_Import"/>
</dbReference>
<protein>
    <submittedName>
        <fullName evidence="8">Vitamin B12 import ATP-binding protein BtuD</fullName>
    </submittedName>
</protein>
<reference evidence="8" key="1">
    <citation type="submission" date="2019-08" db="EMBL/GenBank/DDBJ databases">
        <authorList>
            <person name="Kucharzyk K."/>
            <person name="Murdoch R.W."/>
            <person name="Higgins S."/>
            <person name="Loffler F."/>
        </authorList>
    </citation>
    <scope>NUCLEOTIDE SEQUENCE</scope>
</reference>
<comment type="caution">
    <text evidence="8">The sequence shown here is derived from an EMBL/GenBank/DDBJ whole genome shotgun (WGS) entry which is preliminary data.</text>
</comment>
<dbReference type="InterPro" id="IPR003439">
    <property type="entry name" value="ABC_transporter-like_ATP-bd"/>
</dbReference>
<dbReference type="SUPFAM" id="SSF49503">
    <property type="entry name" value="Cupredoxins"/>
    <property type="match status" value="1"/>
</dbReference>
<accession>A0A645DCS1</accession>
<dbReference type="PROSITE" id="PS50893">
    <property type="entry name" value="ABC_TRANSPORTER_2"/>
    <property type="match status" value="1"/>
</dbReference>